<keyword evidence="6" id="KW-1185">Reference proteome</keyword>
<name>A0AAN7HBQ6_9PEZI</name>
<dbReference type="Proteomes" id="UP001303760">
    <property type="component" value="Unassembled WGS sequence"/>
</dbReference>
<reference evidence="5" key="2">
    <citation type="submission" date="2023-05" db="EMBL/GenBank/DDBJ databases">
        <authorList>
            <consortium name="Lawrence Berkeley National Laboratory"/>
            <person name="Steindorff A."/>
            <person name="Hensen N."/>
            <person name="Bonometti L."/>
            <person name="Westerberg I."/>
            <person name="Brannstrom I.O."/>
            <person name="Guillou S."/>
            <person name="Cros-Aarteil S."/>
            <person name="Calhoun S."/>
            <person name="Haridas S."/>
            <person name="Kuo A."/>
            <person name="Mondo S."/>
            <person name="Pangilinan J."/>
            <person name="Riley R."/>
            <person name="Labutti K."/>
            <person name="Andreopoulos B."/>
            <person name="Lipzen A."/>
            <person name="Chen C."/>
            <person name="Yanf M."/>
            <person name="Daum C."/>
            <person name="Ng V."/>
            <person name="Clum A."/>
            <person name="Ohm R."/>
            <person name="Martin F."/>
            <person name="Silar P."/>
            <person name="Natvig D."/>
            <person name="Lalanne C."/>
            <person name="Gautier V."/>
            <person name="Ament-Velasquez S.L."/>
            <person name="Kruys A."/>
            <person name="Hutchinson M.I."/>
            <person name="Powell A.J."/>
            <person name="Barry K."/>
            <person name="Miller A.N."/>
            <person name="Grigoriev I.V."/>
            <person name="Debuchy R."/>
            <person name="Gladieux P."/>
            <person name="Thoren M.H."/>
            <person name="Johannesson H."/>
        </authorList>
    </citation>
    <scope>NUCLEOTIDE SEQUENCE</scope>
    <source>
        <strain evidence="5">CBS 532.94</strain>
    </source>
</reference>
<evidence type="ECO:0000256" key="1">
    <source>
        <dbReference type="ARBA" id="ARBA00005964"/>
    </source>
</evidence>
<gene>
    <name evidence="5" type="ORF">C8A03DRAFT_17874</name>
</gene>
<evidence type="ECO:0000259" key="4">
    <source>
        <dbReference type="Pfam" id="PF00135"/>
    </source>
</evidence>
<dbReference type="InterPro" id="IPR029058">
    <property type="entry name" value="AB_hydrolase_fold"/>
</dbReference>
<feature type="domain" description="Carboxylesterase type B" evidence="4">
    <location>
        <begin position="364"/>
        <end position="459"/>
    </location>
</feature>
<dbReference type="GO" id="GO:0006581">
    <property type="term" value="P:acetylcholine catabolic process"/>
    <property type="evidence" value="ECO:0007669"/>
    <property type="project" value="TreeGrafter"/>
</dbReference>
<protein>
    <recommendedName>
        <fullName evidence="3">Carboxylic ester hydrolase</fullName>
        <ecNumber evidence="3">3.1.1.-</ecNumber>
    </recommendedName>
</protein>
<keyword evidence="2 3" id="KW-0378">Hydrolase</keyword>
<dbReference type="EMBL" id="MU860272">
    <property type="protein sequence ID" value="KAK4235385.1"/>
    <property type="molecule type" value="Genomic_DNA"/>
</dbReference>
<accession>A0AAN7HBQ6</accession>
<dbReference type="PANTHER" id="PTHR43918">
    <property type="entry name" value="ACETYLCHOLINESTERASE"/>
    <property type="match status" value="1"/>
</dbReference>
<dbReference type="GO" id="GO:0003990">
    <property type="term" value="F:acetylcholinesterase activity"/>
    <property type="evidence" value="ECO:0007669"/>
    <property type="project" value="TreeGrafter"/>
</dbReference>
<dbReference type="InterPro" id="IPR019826">
    <property type="entry name" value="Carboxylesterase_B_AS"/>
</dbReference>
<dbReference type="InterPro" id="IPR002018">
    <property type="entry name" value="CarbesteraseB"/>
</dbReference>
<evidence type="ECO:0000313" key="6">
    <source>
        <dbReference type="Proteomes" id="UP001303760"/>
    </source>
</evidence>
<evidence type="ECO:0000256" key="2">
    <source>
        <dbReference type="ARBA" id="ARBA00022801"/>
    </source>
</evidence>
<organism evidence="5 6">
    <name type="scientific">Achaetomium macrosporum</name>
    <dbReference type="NCBI Taxonomy" id="79813"/>
    <lineage>
        <taxon>Eukaryota</taxon>
        <taxon>Fungi</taxon>
        <taxon>Dikarya</taxon>
        <taxon>Ascomycota</taxon>
        <taxon>Pezizomycotina</taxon>
        <taxon>Sordariomycetes</taxon>
        <taxon>Sordariomycetidae</taxon>
        <taxon>Sordariales</taxon>
        <taxon>Chaetomiaceae</taxon>
        <taxon>Achaetomium</taxon>
    </lineage>
</organism>
<dbReference type="PROSITE" id="PS00941">
    <property type="entry name" value="CARBOXYLESTERASE_B_2"/>
    <property type="match status" value="1"/>
</dbReference>
<comment type="similarity">
    <text evidence="1 3">Belongs to the type-B carboxylesterase/lipase family.</text>
</comment>
<dbReference type="SUPFAM" id="SSF53474">
    <property type="entry name" value="alpha/beta-Hydrolases"/>
    <property type="match status" value="1"/>
</dbReference>
<sequence>MRFNPTAFISAASLVSATHARSGHGDLTVKTKLGLIHGTVDSATPAVRQFLGIPYALPPVNHLRFAPPQPAQPFGELDATEMSPSCMQYASSLPSIFTHEVLELNLGGLNGTTGPISEDCLTLSVWAPRCTTKRKLPVLIFFYGGAFMNGGSNVPYLLPAQWIQRTQSHIVVSFNHRGDIFGFPNAAGLPQQEQNIGLLDQRLAIEWVRDNIAAFGGDPERIGLWGESSGGVAIAYYSYAYRSDPVANSVIMDSGNEFIDILTRDPAHNNFTFVASHLGCGNLSPAAELACMRRVDAAAIESFIHSYSDAGTTPILTFSPVIDDRTVFETYPPFNPAPLPALIGSNAQDGVAFVPYSPTGIDAALAEEMTMTFFFCPTYASANTRVAAYNGTEPVYRYLYSGNFTNVAPKPWLGAYHGAELPLVMGTHGLYRGDSTELEVRTSEAMQDAWLNFVATGGRRMSVEGWDGDGKVVEFGNGVPARVVDSSELEGRCGEMLGG</sequence>
<dbReference type="EC" id="3.1.1.-" evidence="3"/>
<dbReference type="InterPro" id="IPR019819">
    <property type="entry name" value="Carboxylesterase_B_CS"/>
</dbReference>
<dbReference type="GO" id="GO:0019695">
    <property type="term" value="P:choline metabolic process"/>
    <property type="evidence" value="ECO:0007669"/>
    <property type="project" value="TreeGrafter"/>
</dbReference>
<dbReference type="PROSITE" id="PS00122">
    <property type="entry name" value="CARBOXYLESTERASE_B_1"/>
    <property type="match status" value="1"/>
</dbReference>
<evidence type="ECO:0000256" key="3">
    <source>
        <dbReference type="RuleBase" id="RU361235"/>
    </source>
</evidence>
<proteinExistence type="inferred from homology"/>
<dbReference type="Gene3D" id="3.40.50.1820">
    <property type="entry name" value="alpha/beta hydrolase"/>
    <property type="match status" value="1"/>
</dbReference>
<dbReference type="GO" id="GO:0005886">
    <property type="term" value="C:plasma membrane"/>
    <property type="evidence" value="ECO:0007669"/>
    <property type="project" value="TreeGrafter"/>
</dbReference>
<feature type="domain" description="Carboxylesterase type B" evidence="4">
    <location>
        <begin position="27"/>
        <end position="358"/>
    </location>
</feature>
<dbReference type="PANTHER" id="PTHR43918:SF4">
    <property type="entry name" value="CARBOXYLIC ESTER HYDROLASE"/>
    <property type="match status" value="1"/>
</dbReference>
<reference evidence="5" key="1">
    <citation type="journal article" date="2023" name="Mol. Phylogenet. Evol.">
        <title>Genome-scale phylogeny and comparative genomics of the fungal order Sordariales.</title>
        <authorList>
            <person name="Hensen N."/>
            <person name="Bonometti L."/>
            <person name="Westerberg I."/>
            <person name="Brannstrom I.O."/>
            <person name="Guillou S."/>
            <person name="Cros-Aarteil S."/>
            <person name="Calhoun S."/>
            <person name="Haridas S."/>
            <person name="Kuo A."/>
            <person name="Mondo S."/>
            <person name="Pangilinan J."/>
            <person name="Riley R."/>
            <person name="LaButti K."/>
            <person name="Andreopoulos B."/>
            <person name="Lipzen A."/>
            <person name="Chen C."/>
            <person name="Yan M."/>
            <person name="Daum C."/>
            <person name="Ng V."/>
            <person name="Clum A."/>
            <person name="Steindorff A."/>
            <person name="Ohm R.A."/>
            <person name="Martin F."/>
            <person name="Silar P."/>
            <person name="Natvig D.O."/>
            <person name="Lalanne C."/>
            <person name="Gautier V."/>
            <person name="Ament-Velasquez S.L."/>
            <person name="Kruys A."/>
            <person name="Hutchinson M.I."/>
            <person name="Powell A.J."/>
            <person name="Barry K."/>
            <person name="Miller A.N."/>
            <person name="Grigoriev I.V."/>
            <person name="Debuchy R."/>
            <person name="Gladieux P."/>
            <person name="Hiltunen Thoren M."/>
            <person name="Johannesson H."/>
        </authorList>
    </citation>
    <scope>NUCLEOTIDE SEQUENCE</scope>
    <source>
        <strain evidence="5">CBS 532.94</strain>
    </source>
</reference>
<comment type="caution">
    <text evidence="5">The sequence shown here is derived from an EMBL/GenBank/DDBJ whole genome shotgun (WGS) entry which is preliminary data.</text>
</comment>
<dbReference type="AlphaFoldDB" id="A0AAN7HBQ6"/>
<evidence type="ECO:0000313" key="5">
    <source>
        <dbReference type="EMBL" id="KAK4235385.1"/>
    </source>
</evidence>
<dbReference type="InterPro" id="IPR050654">
    <property type="entry name" value="AChE-related_enzymes"/>
</dbReference>
<dbReference type="Pfam" id="PF00135">
    <property type="entry name" value="COesterase"/>
    <property type="match status" value="2"/>
</dbReference>